<dbReference type="InterPro" id="IPR017555">
    <property type="entry name" value="TriPribosyl-deP-CoA_syn"/>
</dbReference>
<dbReference type="InterPro" id="IPR002736">
    <property type="entry name" value="CitG"/>
</dbReference>
<proteinExistence type="inferred from homology"/>
<keyword evidence="4 5" id="KW-0067">ATP-binding</keyword>
<dbReference type="PANTHER" id="PTHR30201">
    <property type="entry name" value="TRIPHOSPHORIBOSYL-DEPHOSPHO-COA SYNTHASE"/>
    <property type="match status" value="1"/>
</dbReference>
<keyword evidence="7" id="KW-1185">Reference proteome</keyword>
<dbReference type="HAMAP" id="MF_01883">
    <property type="entry name" value="MdcB"/>
    <property type="match status" value="1"/>
</dbReference>
<dbReference type="EC" id="2.4.2.52" evidence="5"/>
<reference evidence="6" key="1">
    <citation type="journal article" date="2021" name="Front. Microbiol.">
        <title>Comprehensive Comparative Genomics and Phenotyping of Methylobacterium Species.</title>
        <authorList>
            <person name="Alessa O."/>
            <person name="Ogura Y."/>
            <person name="Fujitani Y."/>
            <person name="Takami H."/>
            <person name="Hayashi T."/>
            <person name="Sahin N."/>
            <person name="Tani A."/>
        </authorList>
    </citation>
    <scope>NUCLEOTIDE SEQUENCE</scope>
    <source>
        <strain evidence="6">LMG 23639</strain>
    </source>
</reference>
<evidence type="ECO:0000313" key="6">
    <source>
        <dbReference type="EMBL" id="GJE07407.1"/>
    </source>
</evidence>
<evidence type="ECO:0000256" key="3">
    <source>
        <dbReference type="ARBA" id="ARBA00022741"/>
    </source>
</evidence>
<dbReference type="RefSeq" id="WP_238276559.1">
    <property type="nucleotide sequence ID" value="NZ_BPQR01000045.1"/>
</dbReference>
<gene>
    <name evidence="6" type="primary">citG</name>
    <name evidence="5" type="synonym">mdcB</name>
    <name evidence="6" type="ORF">AOPFMNJM_2736</name>
</gene>
<dbReference type="EMBL" id="BPQR01000045">
    <property type="protein sequence ID" value="GJE07407.1"/>
    <property type="molecule type" value="Genomic_DNA"/>
</dbReference>
<sequence>MLSPDGAPARMPDLAPLCERIAQAAHRALIDELETYPKPGLVSPVDAGSHRDMDAGTLRRSAGAIRPFFVLLAAAGARNAPLAELRAIGLRAEAAMMAATGGVNAHRGAIFSLGLLCAAEGATGGRLPSAEARALAVAARWGAAIAARPPSPETHGGRAVRRYRVGGASGEAAAGFPTLRVLALPALREGRRLAPGDGEAARVQAFFALLAALDDTNLLHRGGAEGLAEARAMAAGFLARGGVAAPDWRAEGVRIHRAFVARRLSPGGCADLLAAALFLDALEAGR</sequence>
<keyword evidence="3 5" id="KW-0547">Nucleotide-binding</keyword>
<evidence type="ECO:0000256" key="2">
    <source>
        <dbReference type="ARBA" id="ARBA00022679"/>
    </source>
</evidence>
<protein>
    <recommendedName>
        <fullName evidence="5">Probable 2-(5''-triphosphoribosyl)-3'-dephosphocoenzyme-A synthase</fullName>
        <shortName evidence="5">2-(5''-triphosphoribosyl)-3'-dephospho-CoA synthase</shortName>
        <ecNumber evidence="5">2.4.2.52</ecNumber>
    </recommendedName>
</protein>
<accession>A0ABQ4SWB7</accession>
<comment type="function">
    <text evidence="5">Involved in the formation of 2-(5''-phosphoribosyl)-3'-dephosphocoenzyme-A, the prosthetic group of the acyl-carrier protein of the malonate decarboxylase.</text>
</comment>
<dbReference type="Proteomes" id="UP001055102">
    <property type="component" value="Unassembled WGS sequence"/>
</dbReference>
<comment type="caution">
    <text evidence="6">The sequence shown here is derived from an EMBL/GenBank/DDBJ whole genome shotgun (WGS) entry which is preliminary data.</text>
</comment>
<comment type="similarity">
    <text evidence="5">Belongs to the CitG/MdcB family.</text>
</comment>
<reference evidence="6" key="2">
    <citation type="submission" date="2021-08" db="EMBL/GenBank/DDBJ databases">
        <authorList>
            <person name="Tani A."/>
            <person name="Ola A."/>
            <person name="Ogura Y."/>
            <person name="Katsura K."/>
            <person name="Hayashi T."/>
        </authorList>
    </citation>
    <scope>NUCLEOTIDE SEQUENCE</scope>
    <source>
        <strain evidence="6">LMG 23639</strain>
    </source>
</reference>
<comment type="catalytic activity">
    <reaction evidence="1 5">
        <text>3'-dephospho-CoA + ATP = 2'-(5''-triphospho-alpha-D-ribosyl)-3'-dephospho-CoA + adenine</text>
        <dbReference type="Rhea" id="RHEA:15117"/>
        <dbReference type="ChEBI" id="CHEBI:16708"/>
        <dbReference type="ChEBI" id="CHEBI:30616"/>
        <dbReference type="ChEBI" id="CHEBI:57328"/>
        <dbReference type="ChEBI" id="CHEBI:61378"/>
        <dbReference type="EC" id="2.4.2.52"/>
    </reaction>
</comment>
<evidence type="ECO:0000313" key="7">
    <source>
        <dbReference type="Proteomes" id="UP001055102"/>
    </source>
</evidence>
<evidence type="ECO:0000256" key="5">
    <source>
        <dbReference type="HAMAP-Rule" id="MF_01883"/>
    </source>
</evidence>
<dbReference type="Gene3D" id="1.10.4200.10">
    <property type="entry name" value="Triphosphoribosyl-dephospho-CoA protein"/>
    <property type="match status" value="2"/>
</dbReference>
<evidence type="ECO:0000256" key="4">
    <source>
        <dbReference type="ARBA" id="ARBA00022840"/>
    </source>
</evidence>
<evidence type="ECO:0000256" key="1">
    <source>
        <dbReference type="ARBA" id="ARBA00001210"/>
    </source>
</evidence>
<name>A0ABQ4SWB7_9HYPH</name>
<dbReference type="PANTHER" id="PTHR30201:SF2">
    <property type="entry name" value="2-(5''-TRIPHOSPHORIBOSYL)-3'-DEPHOSPHOCOENZYME-A SYNTHASE"/>
    <property type="match status" value="1"/>
</dbReference>
<keyword evidence="2 5" id="KW-0808">Transferase</keyword>
<dbReference type="NCBIfam" id="TIGR03132">
    <property type="entry name" value="malonate_mdcB"/>
    <property type="match status" value="1"/>
</dbReference>
<organism evidence="6 7">
    <name type="scientific">Methylobacterium jeotgali</name>
    <dbReference type="NCBI Taxonomy" id="381630"/>
    <lineage>
        <taxon>Bacteria</taxon>
        <taxon>Pseudomonadati</taxon>
        <taxon>Pseudomonadota</taxon>
        <taxon>Alphaproteobacteria</taxon>
        <taxon>Hyphomicrobiales</taxon>
        <taxon>Methylobacteriaceae</taxon>
        <taxon>Methylobacterium</taxon>
    </lineage>
</organism>
<dbReference type="Pfam" id="PF01874">
    <property type="entry name" value="CitG"/>
    <property type="match status" value="1"/>
</dbReference>